<sequence>EPIRVEETWFKPIQRDRSQDSLLQSSTSRSNVRTLSAGPRNMEITSLSPQNQVTFGKYTPNEIIAIVRVPELSN</sequence>
<organism evidence="2 3">
    <name type="scientific">Rotaria socialis</name>
    <dbReference type="NCBI Taxonomy" id="392032"/>
    <lineage>
        <taxon>Eukaryota</taxon>
        <taxon>Metazoa</taxon>
        <taxon>Spiralia</taxon>
        <taxon>Gnathifera</taxon>
        <taxon>Rotifera</taxon>
        <taxon>Eurotatoria</taxon>
        <taxon>Bdelloidea</taxon>
        <taxon>Philodinida</taxon>
        <taxon>Philodinidae</taxon>
        <taxon>Rotaria</taxon>
    </lineage>
</organism>
<feature type="compositionally biased region" description="Polar residues" evidence="1">
    <location>
        <begin position="20"/>
        <end position="34"/>
    </location>
</feature>
<feature type="non-terminal residue" evidence="2">
    <location>
        <position position="74"/>
    </location>
</feature>
<evidence type="ECO:0000313" key="2">
    <source>
        <dbReference type="EMBL" id="CAF5144273.1"/>
    </source>
</evidence>
<feature type="non-terminal residue" evidence="2">
    <location>
        <position position="1"/>
    </location>
</feature>
<gene>
    <name evidence="2" type="ORF">QYT958_LOCUS48011</name>
</gene>
<name>A0A822G9L8_9BILA</name>
<accession>A0A822G9L8</accession>
<feature type="region of interest" description="Disordered" evidence="1">
    <location>
        <begin position="16"/>
        <end position="36"/>
    </location>
</feature>
<proteinExistence type="predicted"/>
<dbReference type="Proteomes" id="UP000663848">
    <property type="component" value="Unassembled WGS sequence"/>
</dbReference>
<comment type="caution">
    <text evidence="2">The sequence shown here is derived from an EMBL/GenBank/DDBJ whole genome shotgun (WGS) entry which is preliminary data.</text>
</comment>
<evidence type="ECO:0000313" key="3">
    <source>
        <dbReference type="Proteomes" id="UP000663848"/>
    </source>
</evidence>
<protein>
    <submittedName>
        <fullName evidence="2">Uncharacterized protein</fullName>
    </submittedName>
</protein>
<dbReference type="AlphaFoldDB" id="A0A822G9L8"/>
<dbReference type="EMBL" id="CAJOBR010093422">
    <property type="protein sequence ID" value="CAF5144273.1"/>
    <property type="molecule type" value="Genomic_DNA"/>
</dbReference>
<reference evidence="2" key="1">
    <citation type="submission" date="2021-02" db="EMBL/GenBank/DDBJ databases">
        <authorList>
            <person name="Nowell W R."/>
        </authorList>
    </citation>
    <scope>NUCLEOTIDE SEQUENCE</scope>
</reference>
<evidence type="ECO:0000256" key="1">
    <source>
        <dbReference type="SAM" id="MobiDB-lite"/>
    </source>
</evidence>